<feature type="region of interest" description="Disordered" evidence="1">
    <location>
        <begin position="1"/>
        <end position="33"/>
    </location>
</feature>
<dbReference type="AlphaFoldDB" id="A0A401TJK1"/>
<evidence type="ECO:0000256" key="1">
    <source>
        <dbReference type="SAM" id="MobiDB-lite"/>
    </source>
</evidence>
<evidence type="ECO:0000313" key="3">
    <source>
        <dbReference type="Proteomes" id="UP000287033"/>
    </source>
</evidence>
<feature type="non-terminal residue" evidence="2">
    <location>
        <position position="126"/>
    </location>
</feature>
<keyword evidence="3" id="KW-1185">Reference proteome</keyword>
<reference evidence="2 3" key="1">
    <citation type="journal article" date="2018" name="Nat. Ecol. Evol.">
        <title>Shark genomes provide insights into elasmobranch evolution and the origin of vertebrates.</title>
        <authorList>
            <person name="Hara Y"/>
            <person name="Yamaguchi K"/>
            <person name="Onimaru K"/>
            <person name="Kadota M"/>
            <person name="Koyanagi M"/>
            <person name="Keeley SD"/>
            <person name="Tatsumi K"/>
            <person name="Tanaka K"/>
            <person name="Motone F"/>
            <person name="Kageyama Y"/>
            <person name="Nozu R"/>
            <person name="Adachi N"/>
            <person name="Nishimura O"/>
            <person name="Nakagawa R"/>
            <person name="Tanegashima C"/>
            <person name="Kiyatake I"/>
            <person name="Matsumoto R"/>
            <person name="Murakumo K"/>
            <person name="Nishida K"/>
            <person name="Terakita A"/>
            <person name="Kuratani S"/>
            <person name="Sato K"/>
            <person name="Hyodo S Kuraku.S."/>
        </authorList>
    </citation>
    <scope>NUCLEOTIDE SEQUENCE [LARGE SCALE GENOMIC DNA]</scope>
</reference>
<evidence type="ECO:0000313" key="2">
    <source>
        <dbReference type="EMBL" id="GCC42814.1"/>
    </source>
</evidence>
<dbReference type="EMBL" id="BEZZ01086163">
    <property type="protein sequence ID" value="GCC42814.1"/>
    <property type="molecule type" value="Genomic_DNA"/>
</dbReference>
<accession>A0A401TJK1</accession>
<feature type="compositionally biased region" description="Acidic residues" evidence="1">
    <location>
        <begin position="100"/>
        <end position="113"/>
    </location>
</feature>
<feature type="region of interest" description="Disordered" evidence="1">
    <location>
        <begin position="89"/>
        <end position="126"/>
    </location>
</feature>
<gene>
    <name evidence="2" type="ORF">chiPu_0026726</name>
</gene>
<feature type="compositionally biased region" description="Basic and acidic residues" evidence="1">
    <location>
        <begin position="1"/>
        <end position="23"/>
    </location>
</feature>
<sequence>MTSEEPRVPSDEGGARLDGEKGRGGCAMTNGACRRTSGVRDDAIRVDVRVVTAGGGGRGLCAVTSDVAAEAGVSVWSLGARGVSMAEEEAGEPVMVGGGDPEEQEEEEEEEEMILTPAELIGKLEE</sequence>
<organism evidence="2 3">
    <name type="scientific">Chiloscyllium punctatum</name>
    <name type="common">Brownbanded bambooshark</name>
    <name type="synonym">Hemiscyllium punctatum</name>
    <dbReference type="NCBI Taxonomy" id="137246"/>
    <lineage>
        <taxon>Eukaryota</taxon>
        <taxon>Metazoa</taxon>
        <taxon>Chordata</taxon>
        <taxon>Craniata</taxon>
        <taxon>Vertebrata</taxon>
        <taxon>Chondrichthyes</taxon>
        <taxon>Elasmobranchii</taxon>
        <taxon>Galeomorphii</taxon>
        <taxon>Galeoidea</taxon>
        <taxon>Orectolobiformes</taxon>
        <taxon>Hemiscylliidae</taxon>
        <taxon>Chiloscyllium</taxon>
    </lineage>
</organism>
<comment type="caution">
    <text evidence="2">The sequence shown here is derived from an EMBL/GenBank/DDBJ whole genome shotgun (WGS) entry which is preliminary data.</text>
</comment>
<dbReference type="Proteomes" id="UP000287033">
    <property type="component" value="Unassembled WGS sequence"/>
</dbReference>
<name>A0A401TJK1_CHIPU</name>
<protein>
    <submittedName>
        <fullName evidence="2">Uncharacterized protein</fullName>
    </submittedName>
</protein>
<proteinExistence type="predicted"/>